<keyword evidence="3" id="KW-1185">Reference proteome</keyword>
<organism evidence="2 3">
    <name type="scientific">Stackebrandtia endophytica</name>
    <dbReference type="NCBI Taxonomy" id="1496996"/>
    <lineage>
        <taxon>Bacteria</taxon>
        <taxon>Bacillati</taxon>
        <taxon>Actinomycetota</taxon>
        <taxon>Actinomycetes</taxon>
        <taxon>Glycomycetales</taxon>
        <taxon>Glycomycetaceae</taxon>
        <taxon>Stackebrandtia</taxon>
    </lineage>
</organism>
<dbReference type="EMBL" id="VFOW01000001">
    <property type="protein sequence ID" value="TQL77092.1"/>
    <property type="molecule type" value="Genomic_DNA"/>
</dbReference>
<gene>
    <name evidence="2" type="ORF">FB566_2641</name>
</gene>
<comment type="caution">
    <text evidence="2">The sequence shown here is derived from an EMBL/GenBank/DDBJ whole genome shotgun (WGS) entry which is preliminary data.</text>
</comment>
<dbReference type="InterPro" id="IPR043504">
    <property type="entry name" value="Peptidase_S1_PA_chymotrypsin"/>
</dbReference>
<reference evidence="2 3" key="1">
    <citation type="submission" date="2019-06" db="EMBL/GenBank/DDBJ databases">
        <title>Sequencing the genomes of 1000 actinobacteria strains.</title>
        <authorList>
            <person name="Klenk H.-P."/>
        </authorList>
    </citation>
    <scope>NUCLEOTIDE SEQUENCE [LARGE SCALE GENOMIC DNA]</scope>
    <source>
        <strain evidence="2 3">DSM 45928</strain>
    </source>
</reference>
<dbReference type="InParanoid" id="A0A543AWZ3"/>
<name>A0A543AWZ3_9ACTN</name>
<feature type="chain" id="PRO_5022054011" evidence="1">
    <location>
        <begin position="32"/>
        <end position="391"/>
    </location>
</feature>
<dbReference type="Proteomes" id="UP000317043">
    <property type="component" value="Unassembled WGS sequence"/>
</dbReference>
<keyword evidence="1" id="KW-0732">Signal</keyword>
<dbReference type="AlphaFoldDB" id="A0A543AWZ3"/>
<dbReference type="OrthoDB" id="5928962at2"/>
<dbReference type="PANTHER" id="PTHR36234">
    <property type="entry name" value="LYSYL ENDOPEPTIDASE"/>
    <property type="match status" value="1"/>
</dbReference>
<accession>A0A543AWZ3</accession>
<evidence type="ECO:0000313" key="3">
    <source>
        <dbReference type="Proteomes" id="UP000317043"/>
    </source>
</evidence>
<dbReference type="Pfam" id="PF13365">
    <property type="entry name" value="Trypsin_2"/>
    <property type="match status" value="1"/>
</dbReference>
<proteinExistence type="predicted"/>
<dbReference type="InterPro" id="IPR009003">
    <property type="entry name" value="Peptidase_S1_PA"/>
</dbReference>
<feature type="signal peptide" evidence="1">
    <location>
        <begin position="1"/>
        <end position="31"/>
    </location>
</feature>
<dbReference type="PANTHER" id="PTHR36234:SF5">
    <property type="entry name" value="LYSYL ENDOPEPTIDASE"/>
    <property type="match status" value="1"/>
</dbReference>
<sequence length="391" mass="42543">MKRTTVMVAVLAVVGAAAIATPLLLGPMAEADQPEQTPNQISREAETGVLEIGTIEEVGTTLSYLTSSKQVLTYPEAEYVKVHFSRLELMPGDYVTVSDPEGTESHRYESNEVEWATSISGDTAVVELHSTSGVVSDVLSRYGISVDKVARGFSTGELAQRAKERQRTESVCGQDDQLDAVCYQSDEPKIYKNSAPVARLLIGGTTLCTAFRIGEENRMLTNNHCFENNSQARSTEVWFNYSCEECGSGTVGTVTKVRGEKVLDTDRTYDYTLFTVDDFKAVKKFGHLNLATRQARAGEELYIPQHPGGAPTQIALNSDADGGACRVEDPTFDGYAYDSDVSYYCDTAFGSSGSPVLSRETHEVIALHHFGGCPNSGVRSDIVAERIAQHM</sequence>
<dbReference type="Gene3D" id="2.40.10.10">
    <property type="entry name" value="Trypsin-like serine proteases"/>
    <property type="match status" value="2"/>
</dbReference>
<evidence type="ECO:0000313" key="2">
    <source>
        <dbReference type="EMBL" id="TQL77092.1"/>
    </source>
</evidence>
<protein>
    <submittedName>
        <fullName evidence="2">V8-like Glu-specific endopeptidase</fullName>
    </submittedName>
</protein>
<dbReference type="SUPFAM" id="SSF50494">
    <property type="entry name" value="Trypsin-like serine proteases"/>
    <property type="match status" value="1"/>
</dbReference>
<dbReference type="RefSeq" id="WP_142039463.1">
    <property type="nucleotide sequence ID" value="NZ_JBHTGS010000001.1"/>
</dbReference>
<evidence type="ECO:0000256" key="1">
    <source>
        <dbReference type="SAM" id="SignalP"/>
    </source>
</evidence>